<organism evidence="6 7">
    <name type="scientific">Cytobacillus oceanisediminis</name>
    <dbReference type="NCBI Taxonomy" id="665099"/>
    <lineage>
        <taxon>Bacteria</taxon>
        <taxon>Bacillati</taxon>
        <taxon>Bacillota</taxon>
        <taxon>Bacilli</taxon>
        <taxon>Bacillales</taxon>
        <taxon>Bacillaceae</taxon>
        <taxon>Cytobacillus</taxon>
    </lineage>
</organism>
<comment type="cofactor">
    <cofactor evidence="1">
        <name>FAD</name>
        <dbReference type="ChEBI" id="CHEBI:57692"/>
    </cofactor>
</comment>
<comment type="caution">
    <text evidence="6">The sequence shown here is derived from an EMBL/GenBank/DDBJ whole genome shotgun (WGS) entry which is preliminary data.</text>
</comment>
<dbReference type="OrthoDB" id="9805337at2"/>
<evidence type="ECO:0000256" key="2">
    <source>
        <dbReference type="ARBA" id="ARBA00009410"/>
    </source>
</evidence>
<dbReference type="RefSeq" id="WP_110063619.1">
    <property type="nucleotide sequence ID" value="NZ_QGTW01000002.1"/>
</dbReference>
<accession>A0A2V3A5C0</accession>
<dbReference type="AlphaFoldDB" id="A0A2V3A5C0"/>
<dbReference type="GO" id="GO:0005737">
    <property type="term" value="C:cytoplasm"/>
    <property type="evidence" value="ECO:0007669"/>
    <property type="project" value="TreeGrafter"/>
</dbReference>
<dbReference type="InterPro" id="IPR006076">
    <property type="entry name" value="FAD-dep_OxRdtase"/>
</dbReference>
<comment type="similarity">
    <text evidence="2">Belongs to the DadA oxidoreductase family.</text>
</comment>
<dbReference type="Gene3D" id="3.30.9.10">
    <property type="entry name" value="D-Amino Acid Oxidase, subunit A, domain 2"/>
    <property type="match status" value="1"/>
</dbReference>
<dbReference type="InterPro" id="IPR036188">
    <property type="entry name" value="FAD/NAD-bd_sf"/>
</dbReference>
<dbReference type="Gene3D" id="3.50.50.60">
    <property type="entry name" value="FAD/NAD(P)-binding domain"/>
    <property type="match status" value="1"/>
</dbReference>
<proteinExistence type="inferred from homology"/>
<dbReference type="SUPFAM" id="SSF54373">
    <property type="entry name" value="FAD-linked reductases, C-terminal domain"/>
    <property type="match status" value="1"/>
</dbReference>
<dbReference type="Pfam" id="PF01266">
    <property type="entry name" value="DAO"/>
    <property type="match status" value="1"/>
</dbReference>
<evidence type="ECO:0000256" key="1">
    <source>
        <dbReference type="ARBA" id="ARBA00001974"/>
    </source>
</evidence>
<dbReference type="GO" id="GO:0016491">
    <property type="term" value="F:oxidoreductase activity"/>
    <property type="evidence" value="ECO:0007669"/>
    <property type="project" value="UniProtKB-KW"/>
</dbReference>
<evidence type="ECO:0000259" key="5">
    <source>
        <dbReference type="Pfam" id="PF01266"/>
    </source>
</evidence>
<evidence type="ECO:0000256" key="4">
    <source>
        <dbReference type="ARBA" id="ARBA00023002"/>
    </source>
</evidence>
<dbReference type="Proteomes" id="UP000247150">
    <property type="component" value="Unassembled WGS sequence"/>
</dbReference>
<evidence type="ECO:0000256" key="3">
    <source>
        <dbReference type="ARBA" id="ARBA00022630"/>
    </source>
</evidence>
<protein>
    <submittedName>
        <fullName evidence="6">Glycine/D-amino acid oxidase-like deaminating enzyme</fullName>
    </submittedName>
</protein>
<dbReference type="SUPFAM" id="SSF51905">
    <property type="entry name" value="FAD/NAD(P)-binding domain"/>
    <property type="match status" value="1"/>
</dbReference>
<reference evidence="6 7" key="1">
    <citation type="submission" date="2018-05" db="EMBL/GenBank/DDBJ databases">
        <title>Freshwater and sediment microbial communities from various areas in North America, analyzing microbe dynamics in response to fracking.</title>
        <authorList>
            <person name="Lamendella R."/>
        </authorList>
    </citation>
    <scope>NUCLEOTIDE SEQUENCE [LARGE SCALE GENOMIC DNA]</scope>
    <source>
        <strain evidence="6 7">15_TX</strain>
    </source>
</reference>
<gene>
    <name evidence="6" type="ORF">DFO73_10264</name>
</gene>
<sequence length="373" mass="39797">MKKYVVIGAGILGASAGYHLAKEGAKVTVIDRKDPGQATDAAAGIICPWLSQRRNKAWYALAKGGAAYYQSLIKELEKDGETDTGYQKVGAVSLHTDPVKLEKMEERAIKRREDAPEVGDIVEMSPEQTSELFPPLAKEYASVHVSGAARVNGRELRDALLRAAEKHGADLVQGSAELVCNGDAATGVKADEKYYEADRVIVAAGAWAGELFKPLGIHLDVKPQKAQIVHLQLEGENTGKWPVVMPPNNQYILAFDGGRVVVGATHEDEMGYDLRVTAGGLQEIFDKALSIAPGLADGTFAEARVGFRPYTPGFLPIIGEVPGFKGLYLSNGLGASGLTAGPFLGAQLAKLALGEEVDIDLELYDPAGVIEKM</sequence>
<evidence type="ECO:0000313" key="6">
    <source>
        <dbReference type="EMBL" id="PWW31070.1"/>
    </source>
</evidence>
<feature type="domain" description="FAD dependent oxidoreductase" evidence="5">
    <location>
        <begin position="4"/>
        <end position="351"/>
    </location>
</feature>
<name>A0A2V3A5C0_9BACI</name>
<dbReference type="PANTHER" id="PTHR13847">
    <property type="entry name" value="SARCOSINE DEHYDROGENASE-RELATED"/>
    <property type="match status" value="1"/>
</dbReference>
<keyword evidence="4" id="KW-0560">Oxidoreductase</keyword>
<keyword evidence="3" id="KW-0285">Flavoprotein</keyword>
<dbReference type="PANTHER" id="PTHR13847:SF286">
    <property type="entry name" value="D-AMINO ACID DEHYDROGENASE"/>
    <property type="match status" value="1"/>
</dbReference>
<dbReference type="EMBL" id="QGTW01000002">
    <property type="protein sequence ID" value="PWW31070.1"/>
    <property type="molecule type" value="Genomic_DNA"/>
</dbReference>
<evidence type="ECO:0000313" key="7">
    <source>
        <dbReference type="Proteomes" id="UP000247150"/>
    </source>
</evidence>